<evidence type="ECO:0000313" key="3">
    <source>
        <dbReference type="EMBL" id="KIM41753.1"/>
    </source>
</evidence>
<reference evidence="3 4" key="1">
    <citation type="submission" date="2014-04" db="EMBL/GenBank/DDBJ databases">
        <authorList>
            <consortium name="DOE Joint Genome Institute"/>
            <person name="Kuo A."/>
            <person name="Gay G."/>
            <person name="Dore J."/>
            <person name="Kohler A."/>
            <person name="Nagy L.G."/>
            <person name="Floudas D."/>
            <person name="Copeland A."/>
            <person name="Barry K.W."/>
            <person name="Cichocki N."/>
            <person name="Veneault-Fourrey C."/>
            <person name="LaButti K."/>
            <person name="Lindquist E.A."/>
            <person name="Lipzen A."/>
            <person name="Lundell T."/>
            <person name="Morin E."/>
            <person name="Murat C."/>
            <person name="Sun H."/>
            <person name="Tunlid A."/>
            <person name="Henrissat B."/>
            <person name="Grigoriev I.V."/>
            <person name="Hibbett D.S."/>
            <person name="Martin F."/>
            <person name="Nordberg H.P."/>
            <person name="Cantor M.N."/>
            <person name="Hua S.X."/>
        </authorList>
    </citation>
    <scope>NUCLEOTIDE SEQUENCE [LARGE SCALE GENOMIC DNA]</scope>
    <source>
        <strain evidence="4">h7</strain>
    </source>
</reference>
<organism evidence="3 4">
    <name type="scientific">Hebeloma cylindrosporum</name>
    <dbReference type="NCBI Taxonomy" id="76867"/>
    <lineage>
        <taxon>Eukaryota</taxon>
        <taxon>Fungi</taxon>
        <taxon>Dikarya</taxon>
        <taxon>Basidiomycota</taxon>
        <taxon>Agaricomycotina</taxon>
        <taxon>Agaricomycetes</taxon>
        <taxon>Agaricomycetidae</taxon>
        <taxon>Agaricales</taxon>
        <taxon>Agaricineae</taxon>
        <taxon>Hymenogastraceae</taxon>
        <taxon>Hebeloma</taxon>
    </lineage>
</organism>
<dbReference type="AlphaFoldDB" id="A0A0C2XVT3"/>
<dbReference type="Proteomes" id="UP000053424">
    <property type="component" value="Unassembled WGS sequence"/>
</dbReference>
<dbReference type="STRING" id="686832.A0A0C2XVT3"/>
<feature type="chain" id="PRO_5002159188" evidence="2">
    <location>
        <begin position="19"/>
        <end position="520"/>
    </location>
</feature>
<dbReference type="HOGENOM" id="CLU_022672_2_0_1"/>
<gene>
    <name evidence="3" type="ORF">M413DRAFT_71554</name>
</gene>
<protein>
    <submittedName>
        <fullName evidence="3">Uncharacterized protein</fullName>
    </submittedName>
</protein>
<evidence type="ECO:0000256" key="2">
    <source>
        <dbReference type="SAM" id="SignalP"/>
    </source>
</evidence>
<name>A0A0C2XVT3_HEBCY</name>
<evidence type="ECO:0000256" key="1">
    <source>
        <dbReference type="SAM" id="MobiDB-lite"/>
    </source>
</evidence>
<feature type="signal peptide" evidence="2">
    <location>
        <begin position="1"/>
        <end position="18"/>
    </location>
</feature>
<dbReference type="InterPro" id="IPR018803">
    <property type="entry name" value="Ish1/Msc1-like"/>
</dbReference>
<sequence>MRPSLFLVAATLALTAQASWFGGSSTPDEPAYAKWNAGELRAWLHVHNVPVPERSTHSELKKLVEENWNTASAWTYDQYASAQKSFSELRDSAFETWDESRLRSFLLEHGVVAPQSPREHLVLLAKQKYLAYQSAASSYSSVASAAASTAVYGDTNYQMSKSAESLASQASAAASRASAGVVRSFDDSKDYVYSTWSDNQLRSYLEEKGLLKTKAQKQKNELLQMMHDAWGKVADPVWDAWSDSYIHHWLVSHNLVKSDSEKKREALVKLMQKYYYSASDTVYSSWSDSQLKKWLVDHGIMKSDAQASRDKMLKLVADNYLSAKDTFWSAWSDNQIRTWLVENGYMRSDAQYKRDQLIKLADEKYTDQKAKAAEYLKWPDARLRAYLREQGISEEHLPGDRPGLLQEIRIRWVQTQDYKNAAVNRMKEIYYSDNMIGELLSLIGVNWQQKKAQAEGQYEATKRAGEEQYDRAKDQAGRQWEEAKKGSEKAGQWAQDKKGDAKEKVGEKLKVEGQKMKGEL</sequence>
<dbReference type="OrthoDB" id="2527403at2759"/>
<dbReference type="EMBL" id="KN831779">
    <property type="protein sequence ID" value="KIM41753.1"/>
    <property type="molecule type" value="Genomic_DNA"/>
</dbReference>
<feature type="compositionally biased region" description="Basic and acidic residues" evidence="1">
    <location>
        <begin position="495"/>
        <end position="520"/>
    </location>
</feature>
<dbReference type="Pfam" id="PF10281">
    <property type="entry name" value="Ish1"/>
    <property type="match status" value="5"/>
</dbReference>
<feature type="region of interest" description="Disordered" evidence="1">
    <location>
        <begin position="458"/>
        <end position="520"/>
    </location>
</feature>
<reference evidence="4" key="2">
    <citation type="submission" date="2015-01" db="EMBL/GenBank/DDBJ databases">
        <title>Evolutionary Origins and Diversification of the Mycorrhizal Mutualists.</title>
        <authorList>
            <consortium name="DOE Joint Genome Institute"/>
            <consortium name="Mycorrhizal Genomics Consortium"/>
            <person name="Kohler A."/>
            <person name="Kuo A."/>
            <person name="Nagy L.G."/>
            <person name="Floudas D."/>
            <person name="Copeland A."/>
            <person name="Barry K.W."/>
            <person name="Cichocki N."/>
            <person name="Veneault-Fourrey C."/>
            <person name="LaButti K."/>
            <person name="Lindquist E.A."/>
            <person name="Lipzen A."/>
            <person name="Lundell T."/>
            <person name="Morin E."/>
            <person name="Murat C."/>
            <person name="Riley R."/>
            <person name="Ohm R."/>
            <person name="Sun H."/>
            <person name="Tunlid A."/>
            <person name="Henrissat B."/>
            <person name="Grigoriev I.V."/>
            <person name="Hibbett D.S."/>
            <person name="Martin F."/>
        </authorList>
    </citation>
    <scope>NUCLEOTIDE SEQUENCE [LARGE SCALE GENOMIC DNA]</scope>
    <source>
        <strain evidence="4">h7</strain>
    </source>
</reference>
<proteinExistence type="predicted"/>
<feature type="compositionally biased region" description="Basic and acidic residues" evidence="1">
    <location>
        <begin position="460"/>
        <end position="488"/>
    </location>
</feature>
<accession>A0A0C2XVT3</accession>
<evidence type="ECO:0000313" key="4">
    <source>
        <dbReference type="Proteomes" id="UP000053424"/>
    </source>
</evidence>
<keyword evidence="4" id="KW-1185">Reference proteome</keyword>
<keyword evidence="2" id="KW-0732">Signal</keyword>